<dbReference type="GeneID" id="54301405"/>
<organism evidence="1 2">
    <name type="scientific">Aplosporella prunicola CBS 121167</name>
    <dbReference type="NCBI Taxonomy" id="1176127"/>
    <lineage>
        <taxon>Eukaryota</taxon>
        <taxon>Fungi</taxon>
        <taxon>Dikarya</taxon>
        <taxon>Ascomycota</taxon>
        <taxon>Pezizomycotina</taxon>
        <taxon>Dothideomycetes</taxon>
        <taxon>Dothideomycetes incertae sedis</taxon>
        <taxon>Botryosphaeriales</taxon>
        <taxon>Aplosporellaceae</taxon>
        <taxon>Aplosporella</taxon>
    </lineage>
</organism>
<proteinExistence type="predicted"/>
<gene>
    <name evidence="1" type="ORF">K452DRAFT_315941</name>
</gene>
<dbReference type="AlphaFoldDB" id="A0A6A6BRB1"/>
<name>A0A6A6BRB1_9PEZI</name>
<dbReference type="RefSeq" id="XP_033401486.1">
    <property type="nucleotide sequence ID" value="XM_033543908.1"/>
</dbReference>
<dbReference type="OrthoDB" id="5544992at2759"/>
<evidence type="ECO:0000313" key="2">
    <source>
        <dbReference type="Proteomes" id="UP000799438"/>
    </source>
</evidence>
<keyword evidence="2" id="KW-1185">Reference proteome</keyword>
<dbReference type="Proteomes" id="UP000799438">
    <property type="component" value="Unassembled WGS sequence"/>
</dbReference>
<protein>
    <submittedName>
        <fullName evidence="1">Uncharacterized protein</fullName>
    </submittedName>
</protein>
<accession>A0A6A6BRB1</accession>
<reference evidence="1" key="1">
    <citation type="journal article" date="2020" name="Stud. Mycol.">
        <title>101 Dothideomycetes genomes: a test case for predicting lifestyles and emergence of pathogens.</title>
        <authorList>
            <person name="Haridas S."/>
            <person name="Albert R."/>
            <person name="Binder M."/>
            <person name="Bloem J."/>
            <person name="Labutti K."/>
            <person name="Salamov A."/>
            <person name="Andreopoulos B."/>
            <person name="Baker S."/>
            <person name="Barry K."/>
            <person name="Bills G."/>
            <person name="Bluhm B."/>
            <person name="Cannon C."/>
            <person name="Castanera R."/>
            <person name="Culley D."/>
            <person name="Daum C."/>
            <person name="Ezra D."/>
            <person name="Gonzalez J."/>
            <person name="Henrissat B."/>
            <person name="Kuo A."/>
            <person name="Liang C."/>
            <person name="Lipzen A."/>
            <person name="Lutzoni F."/>
            <person name="Magnuson J."/>
            <person name="Mondo S."/>
            <person name="Nolan M."/>
            <person name="Ohm R."/>
            <person name="Pangilinan J."/>
            <person name="Park H.-J."/>
            <person name="Ramirez L."/>
            <person name="Alfaro M."/>
            <person name="Sun H."/>
            <person name="Tritt A."/>
            <person name="Yoshinaga Y."/>
            <person name="Zwiers L.-H."/>
            <person name="Turgeon B."/>
            <person name="Goodwin S."/>
            <person name="Spatafora J."/>
            <person name="Crous P."/>
            <person name="Grigoriev I."/>
        </authorList>
    </citation>
    <scope>NUCLEOTIDE SEQUENCE</scope>
    <source>
        <strain evidence="1">CBS 121167</strain>
    </source>
</reference>
<dbReference type="EMBL" id="ML995477">
    <property type="protein sequence ID" value="KAF2145774.1"/>
    <property type="molecule type" value="Genomic_DNA"/>
</dbReference>
<evidence type="ECO:0000313" key="1">
    <source>
        <dbReference type="EMBL" id="KAF2145774.1"/>
    </source>
</evidence>
<sequence>METPASSEDGNDKILSDTVSAFTPDTDSVAALSSSMRDTGITVTHPDDIPLPNIRKLEGRSQWLSFKNEIIQSLSVSNSTGYLIGQIPPGGTELCDQHIKSWLYNSLSPTLQRSILQYLHPYVPKDHTTKDFWDALHAAYNGSCHKYQAFAKFMKLSRSDYSSVRDFTTALIHSLLCCWELGFKMDELAGIVKLVEELDAERPTWCDEVWEQTMDDDSYSFRELIQQANDGVLSIAELPTKSPADTTTESTPYSNDNKCSHCEGAHKINRCWYLHPNQRPKKWIPKRGIYAVPAKG</sequence>